<organism evidence="3 4">
    <name type="scientific">Mytilus coruscus</name>
    <name type="common">Sea mussel</name>
    <dbReference type="NCBI Taxonomy" id="42192"/>
    <lineage>
        <taxon>Eukaryota</taxon>
        <taxon>Metazoa</taxon>
        <taxon>Spiralia</taxon>
        <taxon>Lophotrochozoa</taxon>
        <taxon>Mollusca</taxon>
        <taxon>Bivalvia</taxon>
        <taxon>Autobranchia</taxon>
        <taxon>Pteriomorphia</taxon>
        <taxon>Mytilida</taxon>
        <taxon>Mytiloidea</taxon>
        <taxon>Mytilidae</taxon>
        <taxon>Mytilinae</taxon>
        <taxon>Mytilus</taxon>
    </lineage>
</organism>
<dbReference type="Pfam" id="PF00024">
    <property type="entry name" value="PAN_1"/>
    <property type="match status" value="1"/>
</dbReference>
<dbReference type="Gene3D" id="3.50.4.10">
    <property type="entry name" value="Hepatocyte Growth Factor"/>
    <property type="match status" value="1"/>
</dbReference>
<feature type="signal peptide" evidence="1">
    <location>
        <begin position="1"/>
        <end position="23"/>
    </location>
</feature>
<feature type="chain" id="PRO_5026679749" description="Apple domain-containing protein" evidence="1">
    <location>
        <begin position="24"/>
        <end position="460"/>
    </location>
</feature>
<gene>
    <name evidence="3" type="ORF">MCOR_32894</name>
</gene>
<keyword evidence="4" id="KW-1185">Reference proteome</keyword>
<feature type="domain" description="Apple" evidence="2">
    <location>
        <begin position="177"/>
        <end position="264"/>
    </location>
</feature>
<evidence type="ECO:0000313" key="3">
    <source>
        <dbReference type="EMBL" id="CAC5398526.1"/>
    </source>
</evidence>
<name>A0A6J8CSP6_MYTCO</name>
<evidence type="ECO:0000256" key="1">
    <source>
        <dbReference type="SAM" id="SignalP"/>
    </source>
</evidence>
<dbReference type="SUPFAM" id="SSF57414">
    <property type="entry name" value="Hairpin loop containing domain-like"/>
    <property type="match status" value="1"/>
</dbReference>
<keyword evidence="1" id="KW-0732">Signal</keyword>
<dbReference type="EMBL" id="CACVKT020005919">
    <property type="protein sequence ID" value="CAC5398526.1"/>
    <property type="molecule type" value="Genomic_DNA"/>
</dbReference>
<evidence type="ECO:0000313" key="4">
    <source>
        <dbReference type="Proteomes" id="UP000507470"/>
    </source>
</evidence>
<accession>A0A6J8CSP6</accession>
<proteinExistence type="predicted"/>
<dbReference type="AlphaFoldDB" id="A0A6J8CSP6"/>
<reference evidence="3 4" key="1">
    <citation type="submission" date="2020-06" db="EMBL/GenBank/DDBJ databases">
        <authorList>
            <person name="Li R."/>
            <person name="Bekaert M."/>
        </authorList>
    </citation>
    <scope>NUCLEOTIDE SEQUENCE [LARGE SCALE GENOMIC DNA]</scope>
    <source>
        <strain evidence="4">wild</strain>
    </source>
</reference>
<dbReference type="InterPro" id="IPR003609">
    <property type="entry name" value="Pan_app"/>
</dbReference>
<dbReference type="OrthoDB" id="6134215at2759"/>
<dbReference type="PROSITE" id="PS50948">
    <property type="entry name" value="PAN"/>
    <property type="match status" value="1"/>
</dbReference>
<evidence type="ECO:0000259" key="2">
    <source>
        <dbReference type="PROSITE" id="PS50948"/>
    </source>
</evidence>
<protein>
    <recommendedName>
        <fullName evidence="2">Apple domain-containing protein</fullName>
    </recommendedName>
</protein>
<dbReference type="SMART" id="SM00473">
    <property type="entry name" value="PAN_AP"/>
    <property type="match status" value="1"/>
</dbReference>
<sequence>MQFRKKFFPRTFIIFIFIPLISAVDECLDRPDSDFRKCTSHRLNSYNDKTEQERKLWTKTNVSFVLRCSSYCMNDQRCVSYFFNKSTKTCTGHSIMFGNSTAASVETGNAMYYFSGVEGYIGDLCTTADDCTVVSSECRADCLNNTDANTSECSEKRCMCASGYSFSPTEHKCLASCTTYGEGFMRTYLHYISNGQGSDHINITLEQCQQHCVQRTSPICRSLVYGPKNLQDCYLMNTTRLDYADDKWHYDSYTYEFSYYQRDSVLKKKDYEELNQYQQKVLKNIQNLPDRTADSAVYILSGQLPIESTIHYQILIRLGNIIRSGCIEKEICIPQILFKDDTSNSWFIYEKKITRPRETNYPLCNDGEEDIEHFILKSKTLENTRKHFINSLEKLIEQNDSYLLNHIKCSRLFLQLILDISHPSLPTILQASGISQQIEAMSRGLCFALHRERCSRLDVG</sequence>
<dbReference type="Proteomes" id="UP000507470">
    <property type="component" value="Unassembled WGS sequence"/>
</dbReference>